<keyword evidence="2" id="KW-1185">Reference proteome</keyword>
<protein>
    <submittedName>
        <fullName evidence="1">Uncharacterized protein</fullName>
    </submittedName>
</protein>
<accession>A0AAN0T598</accession>
<dbReference type="AlphaFoldDB" id="A0AAN0T598"/>
<reference evidence="2" key="1">
    <citation type="submission" date="2015-01" db="EMBL/GenBank/DDBJ databases">
        <title>Comparative genome analysis of Bacillus coagulans HM-08, Clostridium butyricum HM-68, Bacillus subtilis HM-66 and Bacillus paralicheniformis BL-09.</title>
        <authorList>
            <person name="Zhang H."/>
        </authorList>
    </citation>
    <scope>NUCLEOTIDE SEQUENCE [LARGE SCALE GENOMIC DNA]</scope>
    <source>
        <strain evidence="2">HM-08</strain>
    </source>
</reference>
<sequence length="51" mass="5866">MGFFQPYTHAFPASFMKNHTFPIIAEFSVGTLIKVKVVKRFAFSNLKIMVK</sequence>
<dbReference type="EMBL" id="CP010525">
    <property type="protein sequence ID" value="AJO23152.1"/>
    <property type="molecule type" value="Genomic_DNA"/>
</dbReference>
<gene>
    <name evidence="1" type="ORF">SB48_HM08orf03722</name>
</gene>
<dbReference type="Proteomes" id="UP000032024">
    <property type="component" value="Chromosome"/>
</dbReference>
<evidence type="ECO:0000313" key="1">
    <source>
        <dbReference type="EMBL" id="AJO23152.1"/>
    </source>
</evidence>
<organism evidence="1 2">
    <name type="scientific">Heyndrickxia coagulans</name>
    <name type="common">Weizmannia coagulans</name>
    <dbReference type="NCBI Taxonomy" id="1398"/>
    <lineage>
        <taxon>Bacteria</taxon>
        <taxon>Bacillati</taxon>
        <taxon>Bacillota</taxon>
        <taxon>Bacilli</taxon>
        <taxon>Bacillales</taxon>
        <taxon>Bacillaceae</taxon>
        <taxon>Heyndrickxia</taxon>
    </lineage>
</organism>
<evidence type="ECO:0000313" key="2">
    <source>
        <dbReference type="Proteomes" id="UP000032024"/>
    </source>
</evidence>
<name>A0AAN0T598_HEYCO</name>
<proteinExistence type="predicted"/>